<feature type="transmembrane region" description="Helical" evidence="1">
    <location>
        <begin position="26"/>
        <end position="43"/>
    </location>
</feature>
<reference evidence="2" key="1">
    <citation type="journal article" date="2021" name="Proc. Natl. Acad. Sci. U.S.A.">
        <title>A Catalog of Tens of Thousands of Viruses from Human Metagenomes Reveals Hidden Associations with Chronic Diseases.</title>
        <authorList>
            <person name="Tisza M.J."/>
            <person name="Buck C.B."/>
        </authorList>
    </citation>
    <scope>NUCLEOTIDE SEQUENCE</scope>
    <source>
        <strain evidence="2">CtUXy6</strain>
    </source>
</reference>
<keyword evidence="1" id="KW-0472">Membrane</keyword>
<proteinExistence type="predicted"/>
<evidence type="ECO:0000313" key="2">
    <source>
        <dbReference type="EMBL" id="DAG02630.1"/>
    </source>
</evidence>
<dbReference type="EMBL" id="BK016212">
    <property type="protein sequence ID" value="DAG02630.1"/>
    <property type="molecule type" value="Genomic_DNA"/>
</dbReference>
<accession>A0A8S5V7E9</accession>
<feature type="transmembrane region" description="Helical" evidence="1">
    <location>
        <begin position="81"/>
        <end position="102"/>
    </location>
</feature>
<organism evidence="2">
    <name type="scientific">CrAss-like virus sp. ctUXy6</name>
    <dbReference type="NCBI Taxonomy" id="2825835"/>
    <lineage>
        <taxon>Viruses</taxon>
        <taxon>Duplodnaviria</taxon>
        <taxon>Heunggongvirae</taxon>
        <taxon>Uroviricota</taxon>
        <taxon>Caudoviricetes</taxon>
        <taxon>Crassvirales</taxon>
    </lineage>
</organism>
<evidence type="ECO:0000256" key="1">
    <source>
        <dbReference type="SAM" id="Phobius"/>
    </source>
</evidence>
<feature type="transmembrane region" description="Helical" evidence="1">
    <location>
        <begin position="55"/>
        <end position="75"/>
    </location>
</feature>
<keyword evidence="1" id="KW-0812">Transmembrane</keyword>
<sequence>MFNLKIILDMDYIDIVIKQIINNFDFAYVFIVNVLTYILIKVVDYFNGDAKVPTWLKRTILLVSIVVVTAVYLALDYDNKIVLLNSAILTPIFWSWILRPIFMKFGIGYKQVDDCMK</sequence>
<keyword evidence="1" id="KW-1133">Transmembrane helix</keyword>
<name>A0A8S5V7E9_9CAUD</name>
<protein>
    <submittedName>
        <fullName evidence="2">Uncharacterized protein</fullName>
    </submittedName>
</protein>